<keyword evidence="3 10" id="KW-0479">Metal-binding</keyword>
<dbReference type="EMBL" id="AP025628">
    <property type="protein sequence ID" value="BDG59261.1"/>
    <property type="molecule type" value="Genomic_DNA"/>
</dbReference>
<evidence type="ECO:0000313" key="15">
    <source>
        <dbReference type="Proteomes" id="UP001163687"/>
    </source>
</evidence>
<evidence type="ECO:0000256" key="6">
    <source>
        <dbReference type="ARBA" id="ARBA00023211"/>
    </source>
</evidence>
<evidence type="ECO:0000256" key="5">
    <source>
        <dbReference type="ARBA" id="ARBA00023027"/>
    </source>
</evidence>
<keyword evidence="10" id="KW-0408">Iron</keyword>
<comment type="similarity">
    <text evidence="1 12">Belongs to the glycosyl hydrolase 4 family.</text>
</comment>
<dbReference type="InterPro" id="IPR015955">
    <property type="entry name" value="Lactate_DH/Glyco_Ohase_4_C"/>
</dbReference>
<evidence type="ECO:0000313" key="14">
    <source>
        <dbReference type="EMBL" id="BDG59261.1"/>
    </source>
</evidence>
<dbReference type="RefSeq" id="WP_264843385.1">
    <property type="nucleotide sequence ID" value="NZ_AP025628.1"/>
</dbReference>
<gene>
    <name evidence="14" type="ORF">caldi_03510</name>
</gene>
<evidence type="ECO:0000256" key="11">
    <source>
        <dbReference type="PIRSR" id="PIRSR601088-4"/>
    </source>
</evidence>
<dbReference type="Pfam" id="PF11975">
    <property type="entry name" value="Glyco_hydro_4C"/>
    <property type="match status" value="1"/>
</dbReference>
<feature type="binding site" evidence="9">
    <location>
        <position position="91"/>
    </location>
    <ligand>
        <name>substrate</name>
    </ligand>
</feature>
<comment type="subunit">
    <text evidence="2">Homotetramer.</text>
</comment>
<feature type="active site" description="Proton donor" evidence="8">
    <location>
        <position position="168"/>
    </location>
</feature>
<evidence type="ECO:0000256" key="9">
    <source>
        <dbReference type="PIRSR" id="PIRSR601088-2"/>
    </source>
</evidence>
<dbReference type="GO" id="GO:0016616">
    <property type="term" value="F:oxidoreductase activity, acting on the CH-OH group of donors, NAD or NADP as acceptor"/>
    <property type="evidence" value="ECO:0007669"/>
    <property type="project" value="InterPro"/>
</dbReference>
<dbReference type="GO" id="GO:0046872">
    <property type="term" value="F:metal ion binding"/>
    <property type="evidence" value="ECO:0007669"/>
    <property type="project" value="UniProtKB-KW"/>
</dbReference>
<evidence type="ECO:0000256" key="12">
    <source>
        <dbReference type="RuleBase" id="RU361152"/>
    </source>
</evidence>
<keyword evidence="15" id="KW-1185">Reference proteome</keyword>
<dbReference type="PRINTS" id="PR00732">
    <property type="entry name" value="GLHYDRLASE4"/>
</dbReference>
<evidence type="ECO:0000256" key="7">
    <source>
        <dbReference type="ARBA" id="ARBA00023295"/>
    </source>
</evidence>
<sequence>MTKLAIIGGGSAYTPDILESLLAEPHLFQGWEWVLHDVDRAAVATIARLGQGLARAAGCEVRVRPTLDLAEALAGARFVLAQPRPGGLRHRALDERIPLRHGVIGQETVGPGGLSFAWRSIPVMVEVARQMARLAPGAWLISYTNPAGMVCEALLRVQPGVRFLCLCDMPSGLQHEIARVLRADPGRVALEYRGLNHAGWSARVLLDGEDVTPRLLRLARRLPVEWLWPGEVAGTVRLFKEHGHLPDPYLRYYYYTDAILRRLRRARRTRAEVLLERLPRLYAHFRAQAAAPRPRLRLHRGHATHGDLAAGIIRAIAAGRRERYVIQQQNAGHVGGLVPGHAAQFPAEVGPDGWRPLPVPALDGPEGELIRRIQAAELRNVDAALTGDRQAAVEAMALNPLVPSRAVAERLVEELLAAHREYLPQFGG</sequence>
<dbReference type="Pfam" id="PF02056">
    <property type="entry name" value="Glyco_hydro_4"/>
    <property type="match status" value="1"/>
</dbReference>
<feature type="domain" description="Glycosyl hydrolase family 4 C-terminal" evidence="13">
    <location>
        <begin position="193"/>
        <end position="402"/>
    </location>
</feature>
<dbReference type="PANTHER" id="PTHR32092:SF5">
    <property type="entry name" value="6-PHOSPHO-BETA-GLUCOSIDASE"/>
    <property type="match status" value="1"/>
</dbReference>
<dbReference type="InterPro" id="IPR022616">
    <property type="entry name" value="Glyco_hydro_4_C"/>
</dbReference>
<proteinExistence type="inferred from homology"/>
<dbReference type="Gene3D" id="3.90.110.10">
    <property type="entry name" value="Lactate dehydrogenase/glycoside hydrolase, family 4, C-terminal"/>
    <property type="match status" value="1"/>
</dbReference>
<evidence type="ECO:0000256" key="1">
    <source>
        <dbReference type="ARBA" id="ARBA00010141"/>
    </source>
</evidence>
<feature type="binding site" evidence="10">
    <location>
        <position position="167"/>
    </location>
    <ligand>
        <name>Mn(2+)</name>
        <dbReference type="ChEBI" id="CHEBI:29035"/>
    </ligand>
</feature>
<dbReference type="SUPFAM" id="SSF56327">
    <property type="entry name" value="LDH C-terminal domain-like"/>
    <property type="match status" value="1"/>
</dbReference>
<evidence type="ECO:0000256" key="4">
    <source>
        <dbReference type="ARBA" id="ARBA00022801"/>
    </source>
</evidence>
<evidence type="ECO:0000256" key="8">
    <source>
        <dbReference type="PIRSR" id="PIRSR601088-1"/>
    </source>
</evidence>
<evidence type="ECO:0000256" key="10">
    <source>
        <dbReference type="PIRSR" id="PIRSR601088-3"/>
    </source>
</evidence>
<dbReference type="InterPro" id="IPR001088">
    <property type="entry name" value="Glyco_hydro_4"/>
</dbReference>
<keyword evidence="7 12" id="KW-0326">Glycosidase</keyword>
<dbReference type="PANTHER" id="PTHR32092">
    <property type="entry name" value="6-PHOSPHO-BETA-GLUCOSIDASE-RELATED"/>
    <property type="match status" value="1"/>
</dbReference>
<evidence type="ECO:0000256" key="2">
    <source>
        <dbReference type="ARBA" id="ARBA00011881"/>
    </source>
</evidence>
<feature type="site" description="Increases basicity of active site Tyr" evidence="11">
    <location>
        <position position="107"/>
    </location>
</feature>
<keyword evidence="10" id="KW-0170">Cobalt</keyword>
<dbReference type="KEGG" id="cmic:caldi_03510"/>
<keyword evidence="4 12" id="KW-0378">Hydrolase</keyword>
<feature type="active site" description="Proton acceptor" evidence="8">
    <location>
        <position position="249"/>
    </location>
</feature>
<keyword evidence="5 12" id="KW-0520">NAD</keyword>
<evidence type="ECO:0000259" key="13">
    <source>
        <dbReference type="Pfam" id="PF11975"/>
    </source>
</evidence>
<keyword evidence="10" id="KW-0533">Nickel</keyword>
<protein>
    <submittedName>
        <fullName evidence="14">6-phospho-beta-glucosidase</fullName>
    </submittedName>
</protein>
<evidence type="ECO:0000256" key="3">
    <source>
        <dbReference type="ARBA" id="ARBA00022723"/>
    </source>
</evidence>
<feature type="binding site" evidence="9">
    <location>
        <position position="145"/>
    </location>
    <ligand>
        <name>substrate</name>
    </ligand>
</feature>
<organism evidence="14 15">
    <name type="scientific">Caldinitratiruptor microaerophilus</name>
    <dbReference type="NCBI Taxonomy" id="671077"/>
    <lineage>
        <taxon>Bacteria</taxon>
        <taxon>Bacillati</taxon>
        <taxon>Bacillota</taxon>
        <taxon>Clostridia</taxon>
        <taxon>Eubacteriales</taxon>
        <taxon>Symbiobacteriaceae</taxon>
        <taxon>Caldinitratiruptor</taxon>
    </lineage>
</organism>
<dbReference type="Proteomes" id="UP001163687">
    <property type="component" value="Chromosome"/>
</dbReference>
<dbReference type="GO" id="GO:0004553">
    <property type="term" value="F:hydrolase activity, hydrolyzing O-glycosyl compounds"/>
    <property type="evidence" value="ECO:0007669"/>
    <property type="project" value="InterPro"/>
</dbReference>
<feature type="binding site" evidence="10">
    <location>
        <position position="197"/>
    </location>
    <ligand>
        <name>Mn(2+)</name>
        <dbReference type="ChEBI" id="CHEBI:29035"/>
    </ligand>
</feature>
<name>A0AA35CL07_9FIRM</name>
<accession>A0AA35CL07</accession>
<keyword evidence="6 10" id="KW-0464">Manganese</keyword>
<dbReference type="InterPro" id="IPR036291">
    <property type="entry name" value="NAD(P)-bd_dom_sf"/>
</dbReference>
<dbReference type="AlphaFoldDB" id="A0AA35CL07"/>
<comment type="cofactor">
    <cofactor evidence="12">
        <name>NAD(+)</name>
        <dbReference type="ChEBI" id="CHEBI:57540"/>
    </cofactor>
    <text evidence="12">Binds 1 NAD(+) per subunit.</text>
</comment>
<dbReference type="Gene3D" id="3.40.50.720">
    <property type="entry name" value="NAD(P)-binding Rossmann-like Domain"/>
    <property type="match status" value="1"/>
</dbReference>
<reference evidence="14" key="1">
    <citation type="submission" date="2022-03" db="EMBL/GenBank/DDBJ databases">
        <title>Complete genome sequence of Caldinitratiruptor microaerophilus.</title>
        <authorList>
            <person name="Mukaiyama R."/>
            <person name="Nishiyama T."/>
            <person name="Ueda K."/>
        </authorList>
    </citation>
    <scope>NUCLEOTIDE SEQUENCE</scope>
    <source>
        <strain evidence="14">JCM 16183</strain>
    </source>
</reference>
<dbReference type="GO" id="GO:0005975">
    <property type="term" value="P:carbohydrate metabolic process"/>
    <property type="evidence" value="ECO:0007669"/>
    <property type="project" value="InterPro"/>
</dbReference>
<dbReference type="SUPFAM" id="SSF51735">
    <property type="entry name" value="NAD(P)-binding Rossmann-fold domains"/>
    <property type="match status" value="1"/>
</dbReference>